<evidence type="ECO:0000259" key="9">
    <source>
        <dbReference type="PROSITE" id="PS50928"/>
    </source>
</evidence>
<evidence type="ECO:0000256" key="3">
    <source>
        <dbReference type="ARBA" id="ARBA00022475"/>
    </source>
</evidence>
<keyword evidence="5 7" id="KW-1133">Transmembrane helix</keyword>
<feature type="transmembrane region" description="Helical" evidence="7">
    <location>
        <begin position="191"/>
        <end position="210"/>
    </location>
</feature>
<feature type="transmembrane region" description="Helical" evidence="7">
    <location>
        <begin position="240"/>
        <end position="265"/>
    </location>
</feature>
<dbReference type="Pfam" id="PF19300">
    <property type="entry name" value="BPD_transp_1_N"/>
    <property type="match status" value="1"/>
</dbReference>
<dbReference type="PANTHER" id="PTHR43163">
    <property type="entry name" value="DIPEPTIDE TRANSPORT SYSTEM PERMEASE PROTEIN DPPB-RELATED"/>
    <property type="match status" value="1"/>
</dbReference>
<evidence type="ECO:0000256" key="8">
    <source>
        <dbReference type="SAM" id="MobiDB-lite"/>
    </source>
</evidence>
<evidence type="ECO:0000256" key="2">
    <source>
        <dbReference type="ARBA" id="ARBA00022448"/>
    </source>
</evidence>
<organism evidence="10 11">
    <name type="scientific">Streptomyces argenteolus</name>
    <dbReference type="NCBI Taxonomy" id="67274"/>
    <lineage>
        <taxon>Bacteria</taxon>
        <taxon>Bacillati</taxon>
        <taxon>Actinomycetota</taxon>
        <taxon>Actinomycetes</taxon>
        <taxon>Kitasatosporales</taxon>
        <taxon>Streptomycetaceae</taxon>
        <taxon>Streptomyces</taxon>
    </lineage>
</organism>
<accession>A0ABW6X733</accession>
<feature type="domain" description="ABC transmembrane type-1" evidence="9">
    <location>
        <begin position="110"/>
        <end position="313"/>
    </location>
</feature>
<evidence type="ECO:0000256" key="7">
    <source>
        <dbReference type="RuleBase" id="RU363032"/>
    </source>
</evidence>
<feature type="transmembrane region" description="Helical" evidence="7">
    <location>
        <begin position="149"/>
        <end position="171"/>
    </location>
</feature>
<proteinExistence type="inferred from homology"/>
<feature type="transmembrane region" description="Helical" evidence="7">
    <location>
        <begin position="19"/>
        <end position="41"/>
    </location>
</feature>
<evidence type="ECO:0000256" key="4">
    <source>
        <dbReference type="ARBA" id="ARBA00022692"/>
    </source>
</evidence>
<keyword evidence="4 7" id="KW-0812">Transmembrane</keyword>
<dbReference type="PANTHER" id="PTHR43163:SF6">
    <property type="entry name" value="DIPEPTIDE TRANSPORT SYSTEM PERMEASE PROTEIN DPPB-RELATED"/>
    <property type="match status" value="1"/>
</dbReference>
<evidence type="ECO:0000256" key="5">
    <source>
        <dbReference type="ARBA" id="ARBA00022989"/>
    </source>
</evidence>
<protein>
    <submittedName>
        <fullName evidence="10">ABC transporter permease</fullName>
    </submittedName>
</protein>
<comment type="subcellular location">
    <subcellularLocation>
        <location evidence="1 7">Cell membrane</location>
        <topology evidence="1 7">Multi-pass membrane protein</topology>
    </subcellularLocation>
</comment>
<dbReference type="CDD" id="cd06261">
    <property type="entry name" value="TM_PBP2"/>
    <property type="match status" value="1"/>
</dbReference>
<dbReference type="Gene3D" id="1.10.3720.10">
    <property type="entry name" value="MetI-like"/>
    <property type="match status" value="1"/>
</dbReference>
<evidence type="ECO:0000256" key="6">
    <source>
        <dbReference type="ARBA" id="ARBA00023136"/>
    </source>
</evidence>
<dbReference type="InterPro" id="IPR035906">
    <property type="entry name" value="MetI-like_sf"/>
</dbReference>
<dbReference type="PROSITE" id="PS50928">
    <property type="entry name" value="ABC_TM1"/>
    <property type="match status" value="1"/>
</dbReference>
<dbReference type="SUPFAM" id="SSF161098">
    <property type="entry name" value="MetI-like"/>
    <property type="match status" value="1"/>
</dbReference>
<sequence>MTAVCAGARLRAGLPLGFVLRRVAGTAVLLLVLSVAVFALLQAAPGDPAQTLLGPRSATPEALSAVRARHHLDSPLAAQYGYWLSDAVRLDLGTSIRTGESVASAIGDRLALTGQLVGLGLLVALVLGLPLGVLAGVRNRRTADRTVQSLAVVALSTPAFAGGLVLIYVFSLMLGWFPAYGPGEGSGGDRLAHLVLPGVALGLAVTAVLLKLTRAAVVGELEREHVTFARARGVRERDILLHYVLRGTLVPVLTGVSLVIAYLLAGTVMVEQVFALPGLGSLLVDSVTFRDVPVVQAEALLLAALVCVANLVTDLAQPLLDPRLRSAPAPKAPRPGAPAVRDVPGPAVSGAPEKVGR</sequence>
<keyword evidence="3" id="KW-1003">Cell membrane</keyword>
<dbReference type="Proteomes" id="UP001602322">
    <property type="component" value="Unassembled WGS sequence"/>
</dbReference>
<dbReference type="EMBL" id="JBIBEG010000004">
    <property type="protein sequence ID" value="MFF5897890.1"/>
    <property type="molecule type" value="Genomic_DNA"/>
</dbReference>
<dbReference type="InterPro" id="IPR045621">
    <property type="entry name" value="BPD_transp_1_N"/>
</dbReference>
<evidence type="ECO:0000256" key="1">
    <source>
        <dbReference type="ARBA" id="ARBA00004651"/>
    </source>
</evidence>
<gene>
    <name evidence="10" type="ORF">ACFY8O_18395</name>
</gene>
<feature type="region of interest" description="Disordered" evidence="8">
    <location>
        <begin position="324"/>
        <end position="357"/>
    </location>
</feature>
<dbReference type="RefSeq" id="WP_387903543.1">
    <property type="nucleotide sequence ID" value="NZ_JBIBEG010000004.1"/>
</dbReference>
<comment type="similarity">
    <text evidence="7">Belongs to the binding-protein-dependent transport system permease family.</text>
</comment>
<keyword evidence="11" id="KW-1185">Reference proteome</keyword>
<reference evidence="10 11" key="1">
    <citation type="submission" date="2024-10" db="EMBL/GenBank/DDBJ databases">
        <title>The Natural Products Discovery Center: Release of the First 8490 Sequenced Strains for Exploring Actinobacteria Biosynthetic Diversity.</title>
        <authorList>
            <person name="Kalkreuter E."/>
            <person name="Kautsar S.A."/>
            <person name="Yang D."/>
            <person name="Bader C.D."/>
            <person name="Teijaro C.N."/>
            <person name="Fluegel L."/>
            <person name="Davis C.M."/>
            <person name="Simpson J.R."/>
            <person name="Lauterbach L."/>
            <person name="Steele A.D."/>
            <person name="Gui C."/>
            <person name="Meng S."/>
            <person name="Li G."/>
            <person name="Viehrig K."/>
            <person name="Ye F."/>
            <person name="Su P."/>
            <person name="Kiefer A.F."/>
            <person name="Nichols A."/>
            <person name="Cepeda A.J."/>
            <person name="Yan W."/>
            <person name="Fan B."/>
            <person name="Jiang Y."/>
            <person name="Adhikari A."/>
            <person name="Zheng C.-J."/>
            <person name="Schuster L."/>
            <person name="Cowan T.M."/>
            <person name="Smanski M.J."/>
            <person name="Chevrette M.G."/>
            <person name="De Carvalho L.P.S."/>
            <person name="Shen B."/>
        </authorList>
    </citation>
    <scope>NUCLEOTIDE SEQUENCE [LARGE SCALE GENOMIC DNA]</scope>
    <source>
        <strain evidence="10 11">NPDC012540</strain>
    </source>
</reference>
<name>A0ABW6X733_9ACTN</name>
<evidence type="ECO:0000313" key="11">
    <source>
        <dbReference type="Proteomes" id="UP001602322"/>
    </source>
</evidence>
<keyword evidence="6 7" id="KW-0472">Membrane</keyword>
<dbReference type="Pfam" id="PF00528">
    <property type="entry name" value="BPD_transp_1"/>
    <property type="match status" value="1"/>
</dbReference>
<keyword evidence="2 7" id="KW-0813">Transport</keyword>
<dbReference type="InterPro" id="IPR000515">
    <property type="entry name" value="MetI-like"/>
</dbReference>
<feature type="transmembrane region" description="Helical" evidence="7">
    <location>
        <begin position="116"/>
        <end position="137"/>
    </location>
</feature>
<evidence type="ECO:0000313" key="10">
    <source>
        <dbReference type="EMBL" id="MFF5897890.1"/>
    </source>
</evidence>
<comment type="caution">
    <text evidence="10">The sequence shown here is derived from an EMBL/GenBank/DDBJ whole genome shotgun (WGS) entry which is preliminary data.</text>
</comment>